<dbReference type="Pfam" id="PF13175">
    <property type="entry name" value="AAA_15"/>
    <property type="match status" value="2"/>
</dbReference>
<evidence type="ECO:0000259" key="1">
    <source>
        <dbReference type="Pfam" id="PF13175"/>
    </source>
</evidence>
<keyword evidence="4" id="KW-1185">Reference proteome</keyword>
<accession>A0A8U0A871</accession>
<dbReference type="CDD" id="cd00267">
    <property type="entry name" value="ABC_ATPase"/>
    <property type="match status" value="1"/>
</dbReference>
<dbReference type="AlphaFoldDB" id="A0A8U0A871"/>
<dbReference type="InterPro" id="IPR034139">
    <property type="entry name" value="TOPRIM_OLD"/>
</dbReference>
<dbReference type="PANTHER" id="PTHR43581:SF4">
    <property type="entry name" value="ATP_GTP PHOSPHATASE"/>
    <property type="match status" value="1"/>
</dbReference>
<protein>
    <submittedName>
        <fullName evidence="3">AAA family ATPase</fullName>
    </submittedName>
</protein>
<dbReference type="RefSeq" id="WP_247995984.1">
    <property type="nucleotide sequence ID" value="NZ_CP096023.1"/>
</dbReference>
<dbReference type="Gene3D" id="3.40.50.300">
    <property type="entry name" value="P-loop containing nucleotide triphosphate hydrolases"/>
    <property type="match status" value="1"/>
</dbReference>
<dbReference type="Proteomes" id="UP000831768">
    <property type="component" value="Plasmid unnamed4"/>
</dbReference>
<feature type="domain" description="OLD protein-like TOPRIM" evidence="2">
    <location>
        <begin position="369"/>
        <end position="433"/>
    </location>
</feature>
<dbReference type="InterPro" id="IPR051396">
    <property type="entry name" value="Bact_Antivir_Def_Nuclease"/>
</dbReference>
<reference evidence="3" key="1">
    <citation type="submission" date="2022-04" db="EMBL/GenBank/DDBJ databases">
        <title>Halocatena sp. nov., isolated from a salt lake.</title>
        <authorList>
            <person name="Cui H.-L."/>
        </authorList>
    </citation>
    <scope>NUCLEOTIDE SEQUENCE</scope>
    <source>
        <strain evidence="3">AD-1</strain>
        <plasmid evidence="3">unnamed4</plasmid>
    </source>
</reference>
<dbReference type="InterPro" id="IPR041685">
    <property type="entry name" value="AAA_GajA/Old/RecF-like"/>
</dbReference>
<feature type="domain" description="Endonuclease GajA/Old nuclease/RecF-like AAA" evidence="1">
    <location>
        <begin position="155"/>
        <end position="325"/>
    </location>
</feature>
<dbReference type="PANTHER" id="PTHR43581">
    <property type="entry name" value="ATP/GTP PHOSPHATASE"/>
    <property type="match status" value="1"/>
</dbReference>
<evidence type="ECO:0000313" key="3">
    <source>
        <dbReference type="EMBL" id="UPM45335.1"/>
    </source>
</evidence>
<feature type="domain" description="Endonuclease GajA/Old nuclease/RecF-like AAA" evidence="1">
    <location>
        <begin position="6"/>
        <end position="74"/>
    </location>
</feature>
<dbReference type="KEGG" id="haad:MW046_18870"/>
<evidence type="ECO:0000313" key="4">
    <source>
        <dbReference type="Proteomes" id="UP000831768"/>
    </source>
</evidence>
<dbReference type="SUPFAM" id="SSF52540">
    <property type="entry name" value="P-loop containing nucleoside triphosphate hydrolases"/>
    <property type="match status" value="1"/>
</dbReference>
<dbReference type="GeneID" id="71930155"/>
<dbReference type="InterPro" id="IPR027417">
    <property type="entry name" value="P-loop_NTPase"/>
</dbReference>
<evidence type="ECO:0000259" key="2">
    <source>
        <dbReference type="Pfam" id="PF20469"/>
    </source>
</evidence>
<dbReference type="Pfam" id="PF20469">
    <property type="entry name" value="OLD-like_TOPRIM"/>
    <property type="match status" value="1"/>
</dbReference>
<name>A0A8U0A871_9EURY</name>
<geneLocation type="plasmid" evidence="3 4">
    <name>unnamed4</name>
</geneLocation>
<gene>
    <name evidence="3" type="ORF">MW046_18870</name>
</gene>
<organism evidence="3 4">
    <name type="scientific">Halocatena salina</name>
    <dbReference type="NCBI Taxonomy" id="2934340"/>
    <lineage>
        <taxon>Archaea</taxon>
        <taxon>Methanobacteriati</taxon>
        <taxon>Methanobacteriota</taxon>
        <taxon>Stenosarchaea group</taxon>
        <taxon>Halobacteria</taxon>
        <taxon>Halobacteriales</taxon>
        <taxon>Natronomonadaceae</taxon>
        <taxon>Halocatena</taxon>
    </lineage>
</organism>
<keyword evidence="3" id="KW-0614">Plasmid</keyword>
<sequence>MAMITIDTFEVKNYKPIQDSGPINIGDITTFIGKNDAGKSSFLEALSIFLDGGKPENEHFHKCEAESISFIAKLAEVPTDLEDVLTEDYLPDVNETFTIEKEFTRRDGTTPKAETYVNGEKMAKGAVVVDGEELYKAKSRNFIWEYFPEPLPIFAERDVNEETKLKGGTFLNKLLMPVLKGGGLHDEIDQQIEELKHSLEETSEGIGERLTEYMQAHLADVEKVNMRPGSIQISKAISPKIHLEDKHLSESIDVHERGSGVGSLLLLSMMQAYVDLQVGEGYMLLFEEPGNFLHPAAERKMLDALRSIADSGGQVVITTHSQVFIDNRTAAEMYITRRDSGITTFERIEEDAFKAVDEIGARNSDILQSDFVIYVEGPSDVKILETIADSYYDNWQEHNITIQHLGGTGNISHCKPRKLKKINRHFAFLLDSDRKDREDELKPKVAQLREHAESAGIDCHVLEHREIENYFYPDGIGEVLSISVSRDDITEFCDVEGKVNQMVAEQNMPPGVENSGCYKKIEHGKQIIEWMYENGKSIEEIEGFLDSCVEQANA</sequence>
<proteinExistence type="predicted"/>
<dbReference type="EMBL" id="CP096023">
    <property type="protein sequence ID" value="UPM45335.1"/>
    <property type="molecule type" value="Genomic_DNA"/>
</dbReference>